<dbReference type="InterPro" id="IPR051396">
    <property type="entry name" value="Bact_Antivir_Def_Nuclease"/>
</dbReference>
<gene>
    <name evidence="2" type="ORF">BBN53_13670</name>
</gene>
<dbReference type="SUPFAM" id="SSF52540">
    <property type="entry name" value="P-loop containing nucleoside triphosphate hydrolases"/>
    <property type="match status" value="1"/>
</dbReference>
<dbReference type="EMBL" id="CP016440">
    <property type="protein sequence ID" value="ANY16840.1"/>
    <property type="molecule type" value="Genomic_DNA"/>
</dbReference>
<keyword evidence="2" id="KW-0255">Endonuclease</keyword>
<organism evidence="2 3">
    <name type="scientific">Bordetella pseudohinzii</name>
    <dbReference type="NCBI Taxonomy" id="1331258"/>
    <lineage>
        <taxon>Bacteria</taxon>
        <taxon>Pseudomonadati</taxon>
        <taxon>Pseudomonadota</taxon>
        <taxon>Betaproteobacteria</taxon>
        <taxon>Burkholderiales</taxon>
        <taxon>Alcaligenaceae</taxon>
        <taxon>Bordetella</taxon>
    </lineage>
</organism>
<feature type="domain" description="ATPase AAA-type core" evidence="1">
    <location>
        <begin position="39"/>
        <end position="332"/>
    </location>
</feature>
<sequence>MPLFHAIEDDMAQTARIHKITIQRFRGIHSLTWRPAKGMNVILGGGDAGKTTILEAIALLLSPSNTAVISEADYWARDSAQEFVIEAVMTLPDTTGIGSQSTFAWPWAWNGQDAIPPSADEEGPAAPSEPVYRVRVRGTAELELAWEVVQPDDESAHFSSAVRRRIGLVRMSADERNDRDLRLVYGSALDRLLADSALRARIGKEVAGLNLHDSLNDKGKEAIESLDARMAGAALPSNLKLGLTTSQGLSIGALIGLVATENGVALPLNSWGAGTRRMAALEIASSTDKGASVTLIDEIERGLEPYRLRKLINILANQHGQIFLTTHSPIAISCAEQADLWYLDSAGAIGALPRDKIGPQQKRDPETFLARVAVIAEGPTEVGFLQYLLERAFKGNPLDHGVRVCDGQGNDATLDLLETLASSGLLFAGLADDEGTAPERWKKLKDKLKERLHQWSKGCTEDHVIGAIPEENLLALLKDAEGELDGYRLRTLAERLGLQDKSIEAIDAALKASGKTWRTLIIAAASGSKDGAPTGQEKAWKKHSQQWFKSNAGGQELAQKMVALGAWAEMQPQLLPLINAVLTAVGHKTVEELDL</sequence>
<dbReference type="Proteomes" id="UP000092950">
    <property type="component" value="Chromosome"/>
</dbReference>
<reference evidence="2 3" key="1">
    <citation type="submission" date="2016-07" db="EMBL/GenBank/DDBJ databases">
        <title>Complete genome sequences of Bordetella pseudohinzii.</title>
        <authorList>
            <person name="Spilker T."/>
            <person name="Darrah R."/>
            <person name="LiPuma J.J."/>
        </authorList>
    </citation>
    <scope>NUCLEOTIDE SEQUENCE [LARGE SCALE GENOMIC DNA]</scope>
    <source>
        <strain evidence="2 3">HI4681</strain>
    </source>
</reference>
<dbReference type="GO" id="GO:0004519">
    <property type="term" value="F:endonuclease activity"/>
    <property type="evidence" value="ECO:0007669"/>
    <property type="project" value="UniProtKB-KW"/>
</dbReference>
<dbReference type="InterPro" id="IPR027417">
    <property type="entry name" value="P-loop_NTPase"/>
</dbReference>
<accession>A0ABN4RTE3</accession>
<evidence type="ECO:0000259" key="1">
    <source>
        <dbReference type="Pfam" id="PF13304"/>
    </source>
</evidence>
<keyword evidence="3" id="KW-1185">Reference proteome</keyword>
<dbReference type="PANTHER" id="PTHR43581:SF4">
    <property type="entry name" value="ATP_GTP PHOSPHATASE"/>
    <property type="match status" value="1"/>
</dbReference>
<evidence type="ECO:0000313" key="2">
    <source>
        <dbReference type="EMBL" id="ANY16840.1"/>
    </source>
</evidence>
<proteinExistence type="predicted"/>
<keyword evidence="2" id="KW-0540">Nuclease</keyword>
<dbReference type="RefSeq" id="WP_043208650.1">
    <property type="nucleotide sequence ID" value="NZ_JHEP02000008.1"/>
</dbReference>
<name>A0ABN4RTE3_9BORD</name>
<dbReference type="PANTHER" id="PTHR43581">
    <property type="entry name" value="ATP/GTP PHOSPHATASE"/>
    <property type="match status" value="1"/>
</dbReference>
<evidence type="ECO:0000313" key="3">
    <source>
        <dbReference type="Proteomes" id="UP000092950"/>
    </source>
</evidence>
<dbReference type="Pfam" id="PF13304">
    <property type="entry name" value="AAA_21"/>
    <property type="match status" value="1"/>
</dbReference>
<keyword evidence="2" id="KW-0378">Hydrolase</keyword>
<dbReference type="InterPro" id="IPR003959">
    <property type="entry name" value="ATPase_AAA_core"/>
</dbReference>
<dbReference type="Gene3D" id="3.40.50.300">
    <property type="entry name" value="P-loop containing nucleotide triphosphate hydrolases"/>
    <property type="match status" value="2"/>
</dbReference>
<protein>
    <submittedName>
        <fullName evidence="2">OLD family endonuclease</fullName>
    </submittedName>
</protein>